<gene>
    <name evidence="1" type="ORF">LOK49_LG01G03464</name>
</gene>
<evidence type="ECO:0000313" key="1">
    <source>
        <dbReference type="EMBL" id="KAI8031485.1"/>
    </source>
</evidence>
<accession>A0ACC0J3J9</accession>
<dbReference type="Proteomes" id="UP001060215">
    <property type="component" value="Chromosome 1"/>
</dbReference>
<proteinExistence type="predicted"/>
<name>A0ACC0J3J9_9ERIC</name>
<evidence type="ECO:0000313" key="2">
    <source>
        <dbReference type="Proteomes" id="UP001060215"/>
    </source>
</evidence>
<dbReference type="EMBL" id="CM045758">
    <property type="protein sequence ID" value="KAI8031485.1"/>
    <property type="molecule type" value="Genomic_DNA"/>
</dbReference>
<sequence>MELIGWLDTHSILWTENGEKTQYLEMKAQHQQLFKSTLEGLYRLHKQKRCHGNLLHGVWVLEDGDPKFQLKFADMDLDANKSLSSNKFEFSEGFGDLPERGI</sequence>
<organism evidence="1 2">
    <name type="scientific">Camellia lanceoleosa</name>
    <dbReference type="NCBI Taxonomy" id="1840588"/>
    <lineage>
        <taxon>Eukaryota</taxon>
        <taxon>Viridiplantae</taxon>
        <taxon>Streptophyta</taxon>
        <taxon>Embryophyta</taxon>
        <taxon>Tracheophyta</taxon>
        <taxon>Spermatophyta</taxon>
        <taxon>Magnoliopsida</taxon>
        <taxon>eudicotyledons</taxon>
        <taxon>Gunneridae</taxon>
        <taxon>Pentapetalae</taxon>
        <taxon>asterids</taxon>
        <taxon>Ericales</taxon>
        <taxon>Theaceae</taxon>
        <taxon>Camellia</taxon>
    </lineage>
</organism>
<reference evidence="1 2" key="1">
    <citation type="journal article" date="2022" name="Plant J.">
        <title>Chromosome-level genome of Camellia lanceoleosa provides a valuable resource for understanding genome evolution and self-incompatibility.</title>
        <authorList>
            <person name="Gong W."/>
            <person name="Xiao S."/>
            <person name="Wang L."/>
            <person name="Liao Z."/>
            <person name="Chang Y."/>
            <person name="Mo W."/>
            <person name="Hu G."/>
            <person name="Li W."/>
            <person name="Zhao G."/>
            <person name="Zhu H."/>
            <person name="Hu X."/>
            <person name="Ji K."/>
            <person name="Xiang X."/>
            <person name="Song Q."/>
            <person name="Yuan D."/>
            <person name="Jin S."/>
            <person name="Zhang L."/>
        </authorList>
    </citation>
    <scope>NUCLEOTIDE SEQUENCE [LARGE SCALE GENOMIC DNA]</scope>
    <source>
        <strain evidence="1">SQ_2022a</strain>
    </source>
</reference>
<comment type="caution">
    <text evidence="1">The sequence shown here is derived from an EMBL/GenBank/DDBJ whole genome shotgun (WGS) entry which is preliminary data.</text>
</comment>
<protein>
    <submittedName>
        <fullName evidence="1">Uncharacterized protein</fullName>
    </submittedName>
</protein>
<keyword evidence="2" id="KW-1185">Reference proteome</keyword>